<feature type="signal peptide" evidence="1">
    <location>
        <begin position="1"/>
        <end position="22"/>
    </location>
</feature>
<sequence>MQFSKRISQFFFFIVVLHSISAQNATLTAIDGSYIAFGDTVGKTVLVVDSDCVDCLIYVQLFVDAITATTFTISDGTDTVDSKNFTAPRFFGPKVTVDLQKNYYSNYVLSFTRTTEKSKNTAKFDFTHQLSRLDDKGETNVVQASPNPQAHTFFCDDDEPIFSVDVKDVSSNCTVELYLSGIPGSDDGKEKYRLMHFNSTTLIGYITSYVRSPAATFLVPAGCNATLIVKPTTEADVVAPKPVPQAWGWVMSHEYPGNFAATPANVGHRNLTIESSWKEEAFVGFDFESVDPGSSGSLELYAGAIEMNITKQANRTDIGGLGKQIKLYWRPSADTKTGFLARFAVLTDEPIVASTTRKPHDEDNAAQKPFFFLLPLAYFVAILISYF</sequence>
<dbReference type="EMBL" id="CATQJA010002642">
    <property type="protein sequence ID" value="CAJ0576189.1"/>
    <property type="molecule type" value="Genomic_DNA"/>
</dbReference>
<dbReference type="Proteomes" id="UP001177023">
    <property type="component" value="Unassembled WGS sequence"/>
</dbReference>
<evidence type="ECO:0000256" key="1">
    <source>
        <dbReference type="SAM" id="SignalP"/>
    </source>
</evidence>
<accession>A0AA36CWG0</accession>
<gene>
    <name evidence="2" type="ORF">MSPICULIGERA_LOCUS14488</name>
</gene>
<evidence type="ECO:0000313" key="2">
    <source>
        <dbReference type="EMBL" id="CAJ0576189.1"/>
    </source>
</evidence>
<keyword evidence="1" id="KW-0732">Signal</keyword>
<protein>
    <submittedName>
        <fullName evidence="2">Uncharacterized protein</fullName>
    </submittedName>
</protein>
<reference evidence="2" key="1">
    <citation type="submission" date="2023-06" db="EMBL/GenBank/DDBJ databases">
        <authorList>
            <person name="Delattre M."/>
        </authorList>
    </citation>
    <scope>NUCLEOTIDE SEQUENCE</scope>
    <source>
        <strain evidence="2">AF72</strain>
    </source>
</reference>
<organism evidence="2 3">
    <name type="scientific">Mesorhabditis spiculigera</name>
    <dbReference type="NCBI Taxonomy" id="96644"/>
    <lineage>
        <taxon>Eukaryota</taxon>
        <taxon>Metazoa</taxon>
        <taxon>Ecdysozoa</taxon>
        <taxon>Nematoda</taxon>
        <taxon>Chromadorea</taxon>
        <taxon>Rhabditida</taxon>
        <taxon>Rhabditina</taxon>
        <taxon>Rhabditomorpha</taxon>
        <taxon>Rhabditoidea</taxon>
        <taxon>Rhabditidae</taxon>
        <taxon>Mesorhabditinae</taxon>
        <taxon>Mesorhabditis</taxon>
    </lineage>
</organism>
<proteinExistence type="predicted"/>
<feature type="chain" id="PRO_5041287929" evidence="1">
    <location>
        <begin position="23"/>
        <end position="387"/>
    </location>
</feature>
<evidence type="ECO:0000313" key="3">
    <source>
        <dbReference type="Proteomes" id="UP001177023"/>
    </source>
</evidence>
<feature type="non-terminal residue" evidence="2">
    <location>
        <position position="1"/>
    </location>
</feature>
<keyword evidence="3" id="KW-1185">Reference proteome</keyword>
<dbReference type="AlphaFoldDB" id="A0AA36CWG0"/>
<comment type="caution">
    <text evidence="2">The sequence shown here is derived from an EMBL/GenBank/DDBJ whole genome shotgun (WGS) entry which is preliminary data.</text>
</comment>
<name>A0AA36CWG0_9BILA</name>